<dbReference type="AlphaFoldDB" id="A0A099I4E4"/>
<evidence type="ECO:0000256" key="1">
    <source>
        <dbReference type="SAM" id="Phobius"/>
    </source>
</evidence>
<dbReference type="RefSeq" id="WP_008819623.1">
    <property type="nucleotide sequence ID" value="NZ_AP025565.1"/>
</dbReference>
<evidence type="ECO:0000313" key="2">
    <source>
        <dbReference type="EMBL" id="KGJ52824.1"/>
    </source>
</evidence>
<keyword evidence="1" id="KW-1133">Transmembrane helix</keyword>
<keyword evidence="1" id="KW-0812">Transmembrane</keyword>
<evidence type="ECO:0000313" key="4">
    <source>
        <dbReference type="EMBL" id="MZH56460.1"/>
    </source>
</evidence>
<evidence type="ECO:0000313" key="3">
    <source>
        <dbReference type="EMBL" id="MCR0234621.1"/>
    </source>
</evidence>
<sequence length="78" mass="8710">MSNFKKIVLPFLLLCSLGTLAISMVFLWTSGIALDEMISVTEYFDSYGMLYWLLLLISILSSLSCIILLVAGNRSVQK</sequence>
<comment type="caution">
    <text evidence="2">The sequence shown here is derived from an EMBL/GenBank/DDBJ whole genome shotgun (WGS) entry which is preliminary data.</text>
</comment>
<feature type="transmembrane region" description="Helical" evidence="1">
    <location>
        <begin position="7"/>
        <end position="29"/>
    </location>
</feature>
<proteinExistence type="predicted"/>
<dbReference type="EMBL" id="JQIF01000052">
    <property type="protein sequence ID" value="KGJ52824.1"/>
    <property type="molecule type" value="Genomic_DNA"/>
</dbReference>
<reference evidence="3" key="3">
    <citation type="journal article" date="2022" name="Clin. Infect. Dis.">
        <title>Association between Clostridium innocuum and antibiotic-associated diarrhea in adults and children: A cross-sectional study and comparative genomics analysis.</title>
        <authorList>
            <person name="Cherny K.E."/>
            <person name="Muscat E.B."/>
            <person name="Balaji A."/>
            <person name="Mukherjee J."/>
            <person name="Ozer E.A."/>
            <person name="Angarone M.P."/>
            <person name="Hauser A.R."/>
            <person name="Sichel J.S."/>
            <person name="Amponsah E."/>
            <person name="Kociolek L.K."/>
        </authorList>
    </citation>
    <scope>NUCLEOTIDE SEQUENCE</scope>
    <source>
        <strain evidence="3">NU1-AC-029v</strain>
    </source>
</reference>
<name>A0A099I4E4_CLOIN</name>
<protein>
    <submittedName>
        <fullName evidence="2">Uncharacterized protein</fullName>
    </submittedName>
</protein>
<dbReference type="Proteomes" id="UP000030008">
    <property type="component" value="Unassembled WGS sequence"/>
</dbReference>
<reference evidence="2 5" key="1">
    <citation type="submission" date="2014-08" db="EMBL/GenBank/DDBJ databases">
        <title>Clostridium innocuum, an unnegligible vancomycin-resistant pathogen causing extra-intestinal infections.</title>
        <authorList>
            <person name="Feng Y."/>
            <person name="Chiu C.-H."/>
        </authorList>
    </citation>
    <scope>NUCLEOTIDE SEQUENCE [LARGE SCALE GENOMIC DNA]</scope>
    <source>
        <strain evidence="2 5">AN88</strain>
    </source>
</reference>
<reference evidence="4" key="2">
    <citation type="journal article" date="2019" name="Nat. Med.">
        <title>A library of human gut bacterial isolates paired with longitudinal multiomics data enables mechanistic microbiome research.</title>
        <authorList>
            <person name="Poyet M."/>
            <person name="Groussin M."/>
            <person name="Gibbons S.M."/>
            <person name="Avila-Pacheco J."/>
            <person name="Jiang X."/>
            <person name="Kearney S.M."/>
            <person name="Perrotta A.R."/>
            <person name="Berdy B."/>
            <person name="Zhao S."/>
            <person name="Lieberman T.D."/>
            <person name="Swanson P.K."/>
            <person name="Smith M."/>
            <person name="Roesemann S."/>
            <person name="Alexander J.E."/>
            <person name="Rich S.A."/>
            <person name="Livny J."/>
            <person name="Vlamakis H."/>
            <person name="Clish C."/>
            <person name="Bullock K."/>
            <person name="Deik A."/>
            <person name="Scott J."/>
            <person name="Pierce K.A."/>
            <person name="Xavier R.J."/>
            <person name="Alm E.J."/>
        </authorList>
    </citation>
    <scope>NUCLEOTIDE SEQUENCE</scope>
    <source>
        <strain evidence="4">BIOML-A12</strain>
    </source>
</reference>
<organism evidence="2 5">
    <name type="scientific">Clostridium innocuum</name>
    <dbReference type="NCBI Taxonomy" id="1522"/>
    <lineage>
        <taxon>Bacteria</taxon>
        <taxon>Bacillati</taxon>
        <taxon>Bacillota</taxon>
        <taxon>Clostridia</taxon>
        <taxon>Eubacteriales</taxon>
        <taxon>Clostridiaceae</taxon>
        <taxon>Clostridium</taxon>
    </lineage>
</organism>
<evidence type="ECO:0000313" key="5">
    <source>
        <dbReference type="Proteomes" id="UP000030008"/>
    </source>
</evidence>
<feature type="transmembrane region" description="Helical" evidence="1">
    <location>
        <begin position="49"/>
        <end position="71"/>
    </location>
</feature>
<accession>A0A099I4E4</accession>
<dbReference type="EMBL" id="WWTN01000019">
    <property type="protein sequence ID" value="MZH56460.1"/>
    <property type="molecule type" value="Genomic_DNA"/>
</dbReference>
<dbReference type="Proteomes" id="UP000604383">
    <property type="component" value="Unassembled WGS sequence"/>
</dbReference>
<dbReference type="EMBL" id="JAKTMA010000036">
    <property type="protein sequence ID" value="MCR0234621.1"/>
    <property type="molecule type" value="Genomic_DNA"/>
</dbReference>
<gene>
    <name evidence="2" type="ORF">CIAN88_12570</name>
    <name evidence="4" type="ORF">GT664_12035</name>
    <name evidence="3" type="ORF">MKC95_17780</name>
</gene>
<dbReference type="Proteomes" id="UP001203972">
    <property type="component" value="Unassembled WGS sequence"/>
</dbReference>
<keyword evidence="1" id="KW-0472">Membrane</keyword>